<gene>
    <name evidence="2" type="ORF">Pmani_033614</name>
</gene>
<sequence>MLTCGETREIEVSCGEAEGVRRDGGGGGDSGSGYLGAVDITQNSKHCHIRLQHGVLSVTISGCGEIKMPQRTMALVQTVPLHPSWLLLLGRLSQCPLRLGERAVRAAVVIEFEYKDDLEALMARMKKDNGSTPRPGLPSTPTITQPIPTSTRLQYNQTPLPQHNQSPLLQHTSLTKPAIPPHPSLRHNSPRVVRQESNNGYLDMTVKASILNSNLHDSPQQPYANCLPVSDSSVRQCNEIIKNVIESEDEHISKLEGIKRSLANSQNNLALMETVNKAYDFHRLVLRREMNRMHTARQLAESFVNCSEIFKIYKDLLQDYSKSFHRPSTSSNIEDFLLLITKLQYYEDVFSFLLKQATSSYMFRQALMAIKIPLDAVNSHLIFDRVDVCPISRHHHGPALRFGWIQLTDRAPRGIGMVFAILTETHLIFTFKSLKQERLTYTSDIKLKSASFWVKENCMTIEDTRRDGGQRRIYNLHINTDLEFGAWESSIRDAMQKQTQTENTKHYTEC</sequence>
<evidence type="ECO:0008006" key="4">
    <source>
        <dbReference type="Google" id="ProtNLM"/>
    </source>
</evidence>
<evidence type="ECO:0000256" key="1">
    <source>
        <dbReference type="SAM" id="MobiDB-lite"/>
    </source>
</evidence>
<dbReference type="EMBL" id="JAWZYT010004474">
    <property type="protein sequence ID" value="KAK4293716.1"/>
    <property type="molecule type" value="Genomic_DNA"/>
</dbReference>
<dbReference type="AlphaFoldDB" id="A0AAE1NRJ5"/>
<protein>
    <recommendedName>
        <fullName evidence="4">PH domain-containing protein</fullName>
    </recommendedName>
</protein>
<keyword evidence="3" id="KW-1185">Reference proteome</keyword>
<accession>A0AAE1NRJ5</accession>
<reference evidence="2" key="1">
    <citation type="submission" date="2023-11" db="EMBL/GenBank/DDBJ databases">
        <title>Genome assemblies of two species of porcelain crab, Petrolisthes cinctipes and Petrolisthes manimaculis (Anomura: Porcellanidae).</title>
        <authorList>
            <person name="Angst P."/>
        </authorList>
    </citation>
    <scope>NUCLEOTIDE SEQUENCE</scope>
    <source>
        <strain evidence="2">PB745_02</strain>
        <tissue evidence="2">Gill</tissue>
    </source>
</reference>
<name>A0AAE1NRJ5_9EUCA</name>
<organism evidence="2 3">
    <name type="scientific">Petrolisthes manimaculis</name>
    <dbReference type="NCBI Taxonomy" id="1843537"/>
    <lineage>
        <taxon>Eukaryota</taxon>
        <taxon>Metazoa</taxon>
        <taxon>Ecdysozoa</taxon>
        <taxon>Arthropoda</taxon>
        <taxon>Crustacea</taxon>
        <taxon>Multicrustacea</taxon>
        <taxon>Malacostraca</taxon>
        <taxon>Eumalacostraca</taxon>
        <taxon>Eucarida</taxon>
        <taxon>Decapoda</taxon>
        <taxon>Pleocyemata</taxon>
        <taxon>Anomura</taxon>
        <taxon>Galatheoidea</taxon>
        <taxon>Porcellanidae</taxon>
        <taxon>Petrolisthes</taxon>
    </lineage>
</organism>
<dbReference type="InterPro" id="IPR035899">
    <property type="entry name" value="DBL_dom_sf"/>
</dbReference>
<dbReference type="SUPFAM" id="SSF48065">
    <property type="entry name" value="DBL homology domain (DH-domain)"/>
    <property type="match status" value="1"/>
</dbReference>
<evidence type="ECO:0000313" key="2">
    <source>
        <dbReference type="EMBL" id="KAK4293716.1"/>
    </source>
</evidence>
<dbReference type="Proteomes" id="UP001292094">
    <property type="component" value="Unassembled WGS sequence"/>
</dbReference>
<feature type="compositionally biased region" description="Low complexity" evidence="1">
    <location>
        <begin position="139"/>
        <end position="148"/>
    </location>
</feature>
<proteinExistence type="predicted"/>
<feature type="region of interest" description="Disordered" evidence="1">
    <location>
        <begin position="128"/>
        <end position="148"/>
    </location>
</feature>
<evidence type="ECO:0000313" key="3">
    <source>
        <dbReference type="Proteomes" id="UP001292094"/>
    </source>
</evidence>
<comment type="caution">
    <text evidence="2">The sequence shown here is derived from an EMBL/GenBank/DDBJ whole genome shotgun (WGS) entry which is preliminary data.</text>
</comment>